<keyword evidence="2" id="KW-0732">Signal</keyword>
<dbReference type="CDD" id="cd11377">
    <property type="entry name" value="Pro-peptidase_S53"/>
    <property type="match status" value="1"/>
</dbReference>
<dbReference type="Pfam" id="PF09286">
    <property type="entry name" value="Pro-kuma_activ"/>
    <property type="match status" value="1"/>
</dbReference>
<dbReference type="OrthoDB" id="409122at2759"/>
<accession>A0A9P7N3D8</accession>
<dbReference type="AlphaFoldDB" id="A0A9P7N3D8"/>
<feature type="domain" description="Peptidase S53 activation" evidence="3">
    <location>
        <begin position="57"/>
        <end position="209"/>
    </location>
</feature>
<protein>
    <recommendedName>
        <fullName evidence="3">Peptidase S53 activation domain-containing protein</fullName>
    </recommendedName>
</protein>
<evidence type="ECO:0000313" key="4">
    <source>
        <dbReference type="EMBL" id="KAG5987643.1"/>
    </source>
</evidence>
<dbReference type="PANTHER" id="PTHR14218">
    <property type="entry name" value="PROTEASE S8 TRIPEPTIDYL PEPTIDASE I CLN2"/>
    <property type="match status" value="1"/>
</dbReference>
<evidence type="ECO:0000313" key="5">
    <source>
        <dbReference type="Proteomes" id="UP000748025"/>
    </source>
</evidence>
<evidence type="ECO:0000256" key="1">
    <source>
        <dbReference type="SAM" id="MobiDB-lite"/>
    </source>
</evidence>
<dbReference type="SMART" id="SM00944">
    <property type="entry name" value="Pro-kuma_activ"/>
    <property type="match status" value="1"/>
</dbReference>
<feature type="chain" id="PRO_5040314912" description="Peptidase S53 activation domain-containing protein" evidence="2">
    <location>
        <begin position="23"/>
        <end position="283"/>
    </location>
</feature>
<gene>
    <name evidence="4" type="ORF">E4U43_004995</name>
</gene>
<evidence type="ECO:0000259" key="3">
    <source>
        <dbReference type="SMART" id="SM00944"/>
    </source>
</evidence>
<dbReference type="GO" id="GO:0006508">
    <property type="term" value="P:proteolysis"/>
    <property type="evidence" value="ECO:0007669"/>
    <property type="project" value="TreeGrafter"/>
</dbReference>
<evidence type="ECO:0000256" key="2">
    <source>
        <dbReference type="SAM" id="SignalP"/>
    </source>
</evidence>
<feature type="compositionally biased region" description="Basic residues" evidence="1">
    <location>
        <begin position="217"/>
        <end position="227"/>
    </location>
</feature>
<comment type="caution">
    <text evidence="4">The sequence shown here is derived from an EMBL/GenBank/DDBJ whole genome shotgun (WGS) entry which is preliminary data.</text>
</comment>
<dbReference type="InterPro" id="IPR015366">
    <property type="entry name" value="S53_propep"/>
</dbReference>
<dbReference type="GO" id="GO:0004175">
    <property type="term" value="F:endopeptidase activity"/>
    <property type="evidence" value="ECO:0007669"/>
    <property type="project" value="TreeGrafter"/>
</dbReference>
<sequence length="283" mass="30552">MGTARKTMKLTISLLCLQGSQQVLSLAASNTTKTTTTTTTTTTLSSRVVMESLKGAPPGWTVLGPAPGHHTIRLSVALASSAGREQLDHELHQISDPDHRRYGQHFSRDEAWALLGPRQEAVESVRGWLASAARLPEDEVRHRGHVLEATVRVRDAEALLAARYGVFGRDGGGGGGGGRHTQRVVGTLAYSVPAHLRPHIASIQPTTFLSGPDPPTHMHRLERRHQPQRAEQPEPDMDTATATATDTCATLNTPACLRRLYGITSRAARPDPRSLLGVVGFNK</sequence>
<feature type="signal peptide" evidence="2">
    <location>
        <begin position="1"/>
        <end position="22"/>
    </location>
</feature>
<feature type="region of interest" description="Disordered" evidence="1">
    <location>
        <begin position="204"/>
        <end position="240"/>
    </location>
</feature>
<organism evidence="4 5">
    <name type="scientific">Claviceps pusilla</name>
    <dbReference type="NCBI Taxonomy" id="123648"/>
    <lineage>
        <taxon>Eukaryota</taxon>
        <taxon>Fungi</taxon>
        <taxon>Dikarya</taxon>
        <taxon>Ascomycota</taxon>
        <taxon>Pezizomycotina</taxon>
        <taxon>Sordariomycetes</taxon>
        <taxon>Hypocreomycetidae</taxon>
        <taxon>Hypocreales</taxon>
        <taxon>Clavicipitaceae</taxon>
        <taxon>Claviceps</taxon>
    </lineage>
</organism>
<proteinExistence type="predicted"/>
<keyword evidence="5" id="KW-1185">Reference proteome</keyword>
<dbReference type="Proteomes" id="UP000748025">
    <property type="component" value="Unassembled WGS sequence"/>
</dbReference>
<name>A0A9P7N3D8_9HYPO</name>
<reference evidence="4" key="1">
    <citation type="journal article" date="2020" name="bioRxiv">
        <title>Whole genome comparisons of ergot fungi reveals the divergence and evolution of species within the genus Claviceps are the result of varying mechanisms driving genome evolution and host range expansion.</title>
        <authorList>
            <person name="Wyka S.A."/>
            <person name="Mondo S.J."/>
            <person name="Liu M."/>
            <person name="Dettman J."/>
            <person name="Nalam V."/>
            <person name="Broders K.D."/>
        </authorList>
    </citation>
    <scope>NUCLEOTIDE SEQUENCE</scope>
    <source>
        <strain evidence="4">CCC 602</strain>
    </source>
</reference>
<dbReference type="InterPro" id="IPR050819">
    <property type="entry name" value="Tripeptidyl-peptidase_I"/>
</dbReference>
<dbReference type="SUPFAM" id="SSF54897">
    <property type="entry name" value="Protease propeptides/inhibitors"/>
    <property type="match status" value="1"/>
</dbReference>
<dbReference type="GO" id="GO:0008240">
    <property type="term" value="F:tripeptidyl-peptidase activity"/>
    <property type="evidence" value="ECO:0007669"/>
    <property type="project" value="TreeGrafter"/>
</dbReference>
<dbReference type="PANTHER" id="PTHR14218:SF15">
    <property type="entry name" value="TRIPEPTIDYL-PEPTIDASE 1"/>
    <property type="match status" value="1"/>
</dbReference>
<dbReference type="EMBL" id="SRPW01003251">
    <property type="protein sequence ID" value="KAG5987643.1"/>
    <property type="molecule type" value="Genomic_DNA"/>
</dbReference>